<feature type="region of interest" description="Disordered" evidence="1">
    <location>
        <begin position="1"/>
        <end position="41"/>
    </location>
</feature>
<dbReference type="Pfam" id="PF07004">
    <property type="entry name" value="SHIPPO-rpt"/>
    <property type="match status" value="3"/>
</dbReference>
<feature type="region of interest" description="Disordered" evidence="1">
    <location>
        <begin position="159"/>
        <end position="230"/>
    </location>
</feature>
<reference evidence="3" key="3">
    <citation type="submission" date="2014-09" db="EMBL/GenBank/DDBJ databases">
        <authorList>
            <person name="Magalhaes I.L.F."/>
            <person name="Oliveira U."/>
            <person name="Santos F.R."/>
            <person name="Vidigal T.H.D.A."/>
            <person name="Brescovit A.D."/>
            <person name="Santos A.J."/>
        </authorList>
    </citation>
    <scope>NUCLEOTIDE SEQUENCE</scope>
</reference>
<proteinExistence type="predicted"/>
<reference evidence="2" key="1">
    <citation type="journal article" date="2014" name="PLoS ONE">
        <title>Transcriptome-Based Identification of ABC Transporters in the Western Tarnished Plant Bug Lygus hesperus.</title>
        <authorList>
            <person name="Hull J.J."/>
            <person name="Chaney K."/>
            <person name="Geib S.M."/>
            <person name="Fabrick J.A."/>
            <person name="Brent C.S."/>
            <person name="Walsh D."/>
            <person name="Lavine L.C."/>
        </authorList>
    </citation>
    <scope>NUCLEOTIDE SEQUENCE</scope>
</reference>
<dbReference type="InterPro" id="IPR010736">
    <property type="entry name" value="SHIPPO-rpt"/>
</dbReference>
<accession>A0A0A9YY38</accession>
<dbReference type="AlphaFoldDB" id="A0A0A9YY38"/>
<organism evidence="2">
    <name type="scientific">Lygus hesperus</name>
    <name type="common">Western plant bug</name>
    <dbReference type="NCBI Taxonomy" id="30085"/>
    <lineage>
        <taxon>Eukaryota</taxon>
        <taxon>Metazoa</taxon>
        <taxon>Ecdysozoa</taxon>
        <taxon>Arthropoda</taxon>
        <taxon>Hexapoda</taxon>
        <taxon>Insecta</taxon>
        <taxon>Pterygota</taxon>
        <taxon>Neoptera</taxon>
        <taxon>Paraneoptera</taxon>
        <taxon>Hemiptera</taxon>
        <taxon>Heteroptera</taxon>
        <taxon>Panheteroptera</taxon>
        <taxon>Cimicomorpha</taxon>
        <taxon>Miridae</taxon>
        <taxon>Mirini</taxon>
        <taxon>Lygus</taxon>
    </lineage>
</organism>
<dbReference type="InterPro" id="IPR051291">
    <property type="entry name" value="CIMAP"/>
</dbReference>
<gene>
    <name evidence="2" type="primary">ODF3L2_0</name>
    <name evidence="2" type="ORF">CM83_99418</name>
</gene>
<dbReference type="PANTHER" id="PTHR21580">
    <property type="entry name" value="SHIPPO-1-RELATED"/>
    <property type="match status" value="1"/>
</dbReference>
<name>A0A0A9YY38_LYGHE</name>
<evidence type="ECO:0000313" key="2">
    <source>
        <dbReference type="EMBL" id="JAG36531.1"/>
    </source>
</evidence>
<evidence type="ECO:0000313" key="3">
    <source>
        <dbReference type="EMBL" id="JAG56696.1"/>
    </source>
</evidence>
<reference evidence="2" key="2">
    <citation type="submission" date="2014-07" db="EMBL/GenBank/DDBJ databases">
        <authorList>
            <person name="Hull J."/>
        </authorList>
    </citation>
    <scope>NUCLEOTIDE SEQUENCE</scope>
</reference>
<evidence type="ECO:0000256" key="1">
    <source>
        <dbReference type="SAM" id="MobiDB-lite"/>
    </source>
</evidence>
<feature type="compositionally biased region" description="Basic and acidic residues" evidence="1">
    <location>
        <begin position="10"/>
        <end position="30"/>
    </location>
</feature>
<sequence>MPKGKAPPPKTDKGKTDDKSKIKNKDRDCGHSGPGPIYMLPPVLGYPDHDITRYRNPAFTVAGRQTKKPGYATPGPIYDPGEYNRFGAKFSPKVTINKRVYPPRKDFGPGPAAYNAKADLIFPNQPKIALKGRSVPPIKSDGPGPAAYNAKLDILYPTNPTTTIKGRHTTKDTSVGPGPGAYNPGFVGRTPANAMVTGRPKDITKSSGPGPAYNPGYVGPRAPAFSVAGRPDPCVQPYIDKDADGFGEYVPNPQRIPIR</sequence>
<protein>
    <submittedName>
        <fullName evidence="2">Outer dense fiber protein 3-like protein 2</fullName>
    </submittedName>
</protein>
<dbReference type="EMBL" id="GBRD01009125">
    <property type="protein sequence ID" value="JAG56696.1"/>
    <property type="molecule type" value="Transcribed_RNA"/>
</dbReference>
<dbReference type="PANTHER" id="PTHR21580:SF28">
    <property type="entry name" value="BOREALIN N-TERMINAL DOMAIN-CONTAINING PROTEIN-RELATED"/>
    <property type="match status" value="1"/>
</dbReference>
<dbReference type="EMBL" id="GBHO01007073">
    <property type="protein sequence ID" value="JAG36531.1"/>
    <property type="molecule type" value="Transcribed_RNA"/>
</dbReference>